<proteinExistence type="predicted"/>
<dbReference type="PANTHER" id="PTHR43404">
    <property type="entry name" value="LIPOPOLYSACCHARIDE CHOLINEPHOSPHOTRANSFERASE LICD"/>
    <property type="match status" value="1"/>
</dbReference>
<reference evidence="2" key="1">
    <citation type="journal article" date="2020" name="Nature">
        <title>Giant virus diversity and host interactions through global metagenomics.</title>
        <authorList>
            <person name="Schulz F."/>
            <person name="Roux S."/>
            <person name="Paez-Espino D."/>
            <person name="Jungbluth S."/>
            <person name="Walsh D.A."/>
            <person name="Denef V.J."/>
            <person name="McMahon K.D."/>
            <person name="Konstantinidis K.T."/>
            <person name="Eloe-Fadrosh E.A."/>
            <person name="Kyrpides N.C."/>
            <person name="Woyke T."/>
        </authorList>
    </citation>
    <scope>NUCLEOTIDE SEQUENCE</scope>
    <source>
        <strain evidence="2">GVMAG-S-3300013014-136</strain>
    </source>
</reference>
<feature type="domain" description="LicD/FKTN/FKRP nucleotidyltransferase" evidence="1">
    <location>
        <begin position="47"/>
        <end position="97"/>
    </location>
</feature>
<sequence>MYTYVLLFVCGFCLILYCLLIAESYDKISTIHEKLYDMWEKLKPVLEKHNVKYFADGGTLLGAYRDRQIIAHDDDMDLGIMKEDEYKLFSKKFTDDLAKSHLKFDGKLYKFFPTDNLNDIFIDIFVYNLKGDKVDFVSEVHKTKYPNAYYMYNELFPLSSYNFGKNKIKGANNPVKYFLRQYGENWYKPIKTHIHHKITKEDFKTY</sequence>
<accession>A0A6C0KQ02</accession>
<dbReference type="Pfam" id="PF04991">
    <property type="entry name" value="LicD"/>
    <property type="match status" value="1"/>
</dbReference>
<evidence type="ECO:0000313" key="2">
    <source>
        <dbReference type="EMBL" id="QHU20085.1"/>
    </source>
</evidence>
<name>A0A6C0KQ02_9ZZZZ</name>
<dbReference type="PANTHER" id="PTHR43404:SF2">
    <property type="entry name" value="LIPOPOLYSACCHARIDE CHOLINEPHOSPHOTRANSFERASE LICD"/>
    <property type="match status" value="1"/>
</dbReference>
<dbReference type="InterPro" id="IPR052942">
    <property type="entry name" value="LPS_cholinephosphotransferase"/>
</dbReference>
<evidence type="ECO:0000259" key="1">
    <source>
        <dbReference type="Pfam" id="PF04991"/>
    </source>
</evidence>
<dbReference type="AlphaFoldDB" id="A0A6C0KQ02"/>
<dbReference type="InterPro" id="IPR007074">
    <property type="entry name" value="LicD/FKTN/FKRP_NTP_transf"/>
</dbReference>
<dbReference type="EMBL" id="MN740961">
    <property type="protein sequence ID" value="QHU20085.1"/>
    <property type="molecule type" value="Genomic_DNA"/>
</dbReference>
<protein>
    <recommendedName>
        <fullName evidence="1">LicD/FKTN/FKRP nucleotidyltransferase domain-containing protein</fullName>
    </recommendedName>
</protein>
<organism evidence="2">
    <name type="scientific">viral metagenome</name>
    <dbReference type="NCBI Taxonomy" id="1070528"/>
    <lineage>
        <taxon>unclassified sequences</taxon>
        <taxon>metagenomes</taxon>
        <taxon>organismal metagenomes</taxon>
    </lineage>
</organism>
<dbReference type="GO" id="GO:0009100">
    <property type="term" value="P:glycoprotein metabolic process"/>
    <property type="evidence" value="ECO:0007669"/>
    <property type="project" value="UniProtKB-ARBA"/>
</dbReference>